<feature type="transmembrane region" description="Helical" evidence="5">
    <location>
        <begin position="375"/>
        <end position="393"/>
    </location>
</feature>
<dbReference type="InterPro" id="IPR050524">
    <property type="entry name" value="APC_YAT"/>
</dbReference>
<feature type="transmembrane region" description="Helical" evidence="5">
    <location>
        <begin position="239"/>
        <end position="257"/>
    </location>
</feature>
<evidence type="ECO:0000313" key="8">
    <source>
        <dbReference type="Proteomes" id="UP001182556"/>
    </source>
</evidence>
<reference evidence="7" key="1">
    <citation type="submission" date="2023-02" db="EMBL/GenBank/DDBJ databases">
        <title>Identification and recombinant expression of a fungal hydrolase from Papiliotrema laurentii that hydrolyzes apple cutin and clears colloidal polyester polyurethane.</title>
        <authorList>
            <consortium name="DOE Joint Genome Institute"/>
            <person name="Roman V.A."/>
            <person name="Bojanowski C."/>
            <person name="Crable B.R."/>
            <person name="Wagner D.N."/>
            <person name="Hung C.S."/>
            <person name="Nadeau L.J."/>
            <person name="Schratz L."/>
            <person name="Haridas S."/>
            <person name="Pangilinan J."/>
            <person name="Lipzen A."/>
            <person name="Na H."/>
            <person name="Yan M."/>
            <person name="Ng V."/>
            <person name="Grigoriev I.V."/>
            <person name="Spatafora J.W."/>
            <person name="Barlow D."/>
            <person name="Biffinger J."/>
            <person name="Kelley-Loughnane N."/>
            <person name="Varaljay V.A."/>
            <person name="Crookes-Goodson W.J."/>
        </authorList>
    </citation>
    <scope>NUCLEOTIDE SEQUENCE</scope>
    <source>
        <strain evidence="7">5307AH</strain>
    </source>
</reference>
<comment type="subcellular location">
    <subcellularLocation>
        <location evidence="1">Membrane</location>
        <topology evidence="1">Multi-pass membrane protein</topology>
    </subcellularLocation>
</comment>
<comment type="caution">
    <text evidence="7">The sequence shown here is derived from an EMBL/GenBank/DDBJ whole genome shotgun (WGS) entry which is preliminary data.</text>
</comment>
<feature type="transmembrane region" description="Helical" evidence="5">
    <location>
        <begin position="129"/>
        <end position="150"/>
    </location>
</feature>
<protein>
    <submittedName>
        <fullName evidence="7">Amino acid transporter</fullName>
    </submittedName>
</protein>
<evidence type="ECO:0000256" key="2">
    <source>
        <dbReference type="ARBA" id="ARBA00022692"/>
    </source>
</evidence>
<feature type="transmembrane region" description="Helical" evidence="5">
    <location>
        <begin position="74"/>
        <end position="95"/>
    </location>
</feature>
<gene>
    <name evidence="7" type="ORF">DB88DRAFT_510897</name>
</gene>
<feature type="domain" description="Amino acid permease/ SLC12A" evidence="6">
    <location>
        <begin position="46"/>
        <end position="502"/>
    </location>
</feature>
<feature type="transmembrane region" description="Helical" evidence="5">
    <location>
        <begin position="189"/>
        <end position="209"/>
    </location>
</feature>
<dbReference type="Proteomes" id="UP001182556">
    <property type="component" value="Unassembled WGS sequence"/>
</dbReference>
<dbReference type="InterPro" id="IPR004841">
    <property type="entry name" value="AA-permease/SLC12A_dom"/>
</dbReference>
<evidence type="ECO:0000256" key="3">
    <source>
        <dbReference type="ARBA" id="ARBA00022989"/>
    </source>
</evidence>
<feature type="transmembrane region" description="Helical" evidence="5">
    <location>
        <begin position="156"/>
        <end position="177"/>
    </location>
</feature>
<evidence type="ECO:0000256" key="1">
    <source>
        <dbReference type="ARBA" id="ARBA00004141"/>
    </source>
</evidence>
<sequence>MDSEDKNIVLDSSKAVDAAVNVVDHSGELSNYQLANDPHRGLRMRHVQLLAISGAVGAGLFVSIGGPLTSAGPLGLLLGVVIWSFVIWCGSNSLVEMTTLLPIDGGFITFIGRFLDDCVSRAIGWNYCVAQASLVCFELTAMNVLVSYWTPDLHPTILISVGIVSYAGFQLWSVRIFGEVEFWLSITKVLLMIGLTLYTFVSMVGGNPLKDKFGFRYWAKPGPFVGDTAAPRMKGVFDALIWACFAVGGPDWISLVAGEVKSPRKIMPKAFNSTIYRILFFYVTGALCVGINAASDDPNLLGAIAAGAPGAAKSPYIISMNRLGIPVLPSIVNALVLLSVFSTGNAAVYTTSRAITALSLRGGAPAIFKRQNRNGVPYVSVIAVLAYSCISYLSVSNGSVKVLTWFTSIVGGANLVNWVCIAVTYLRFRAGLKAQGLLNNDFLPTRAHWQPFSGYWVLFWAPAVFIASGYWLMMPGAFKGPDFVFTYGAFLIFAGLYIIFKTFEVIVQKKPFRLAVPAKEIDFHSDLEYIEALTAASDAQRASHKKSAGKRVSDWLF</sequence>
<feature type="transmembrane region" description="Helical" evidence="5">
    <location>
        <begin position="452"/>
        <end position="472"/>
    </location>
</feature>
<name>A0AAD9FL51_PAPLA</name>
<dbReference type="PANTHER" id="PTHR43341:SF15">
    <property type="entry name" value="GENERAL AMINO ACID PERMEASE AGP2"/>
    <property type="match status" value="1"/>
</dbReference>
<keyword evidence="2 5" id="KW-0812">Transmembrane</keyword>
<dbReference type="EMBL" id="JAODAN010000006">
    <property type="protein sequence ID" value="KAK1923335.1"/>
    <property type="molecule type" value="Genomic_DNA"/>
</dbReference>
<evidence type="ECO:0000259" key="6">
    <source>
        <dbReference type="Pfam" id="PF00324"/>
    </source>
</evidence>
<keyword evidence="4 5" id="KW-0472">Membrane</keyword>
<accession>A0AAD9FL51</accession>
<proteinExistence type="predicted"/>
<dbReference type="PIRSF" id="PIRSF006060">
    <property type="entry name" value="AA_transporter"/>
    <property type="match status" value="1"/>
</dbReference>
<feature type="transmembrane region" description="Helical" evidence="5">
    <location>
        <begin position="330"/>
        <end position="351"/>
    </location>
</feature>
<organism evidence="7 8">
    <name type="scientific">Papiliotrema laurentii</name>
    <name type="common">Cryptococcus laurentii</name>
    <dbReference type="NCBI Taxonomy" id="5418"/>
    <lineage>
        <taxon>Eukaryota</taxon>
        <taxon>Fungi</taxon>
        <taxon>Dikarya</taxon>
        <taxon>Basidiomycota</taxon>
        <taxon>Agaricomycotina</taxon>
        <taxon>Tremellomycetes</taxon>
        <taxon>Tremellales</taxon>
        <taxon>Rhynchogastremaceae</taxon>
        <taxon>Papiliotrema</taxon>
    </lineage>
</organism>
<feature type="transmembrane region" description="Helical" evidence="5">
    <location>
        <begin position="278"/>
        <end position="295"/>
    </location>
</feature>
<feature type="transmembrane region" description="Helical" evidence="5">
    <location>
        <begin position="405"/>
        <end position="426"/>
    </location>
</feature>
<keyword evidence="8" id="KW-1185">Reference proteome</keyword>
<dbReference type="Pfam" id="PF00324">
    <property type="entry name" value="AA_permease"/>
    <property type="match status" value="1"/>
</dbReference>
<evidence type="ECO:0000256" key="4">
    <source>
        <dbReference type="ARBA" id="ARBA00023136"/>
    </source>
</evidence>
<dbReference type="Gene3D" id="1.20.1740.10">
    <property type="entry name" value="Amino acid/polyamine transporter I"/>
    <property type="match status" value="1"/>
</dbReference>
<keyword evidence="3 5" id="KW-1133">Transmembrane helix</keyword>
<evidence type="ECO:0000256" key="5">
    <source>
        <dbReference type="SAM" id="Phobius"/>
    </source>
</evidence>
<dbReference type="PANTHER" id="PTHR43341">
    <property type="entry name" value="AMINO ACID PERMEASE"/>
    <property type="match status" value="1"/>
</dbReference>
<feature type="transmembrane region" description="Helical" evidence="5">
    <location>
        <begin position="484"/>
        <end position="503"/>
    </location>
</feature>
<dbReference type="AlphaFoldDB" id="A0AAD9FL51"/>
<dbReference type="GO" id="GO:0016020">
    <property type="term" value="C:membrane"/>
    <property type="evidence" value="ECO:0007669"/>
    <property type="project" value="UniProtKB-SubCell"/>
</dbReference>
<evidence type="ECO:0000313" key="7">
    <source>
        <dbReference type="EMBL" id="KAK1923335.1"/>
    </source>
</evidence>
<dbReference type="GO" id="GO:0015171">
    <property type="term" value="F:amino acid transmembrane transporter activity"/>
    <property type="evidence" value="ECO:0007669"/>
    <property type="project" value="TreeGrafter"/>
</dbReference>
<feature type="transmembrane region" description="Helical" evidence="5">
    <location>
        <begin position="49"/>
        <end position="68"/>
    </location>
</feature>